<organism evidence="2 3">
    <name type="scientific">Salimicrobium halophilum</name>
    <dbReference type="NCBI Taxonomy" id="86666"/>
    <lineage>
        <taxon>Bacteria</taxon>
        <taxon>Bacillati</taxon>
        <taxon>Bacillota</taxon>
        <taxon>Bacilli</taxon>
        <taxon>Bacillales</taxon>
        <taxon>Bacillaceae</taxon>
        <taxon>Salimicrobium</taxon>
    </lineage>
</organism>
<dbReference type="EMBL" id="FNEV01000007">
    <property type="protein sequence ID" value="SDJ56915.1"/>
    <property type="molecule type" value="Genomic_DNA"/>
</dbReference>
<protein>
    <submittedName>
        <fullName evidence="2">Two-component signal transduction system YycFG, regulatory protein YycH</fullName>
    </submittedName>
</protein>
<proteinExistence type="predicted"/>
<feature type="domain" description="Regulatory protein YycH" evidence="1">
    <location>
        <begin position="4"/>
        <end position="433"/>
    </location>
</feature>
<dbReference type="RefSeq" id="WP_093194085.1">
    <property type="nucleotide sequence ID" value="NZ_FNEV01000007.1"/>
</dbReference>
<dbReference type="STRING" id="86666.SAMN04490247_2380"/>
<evidence type="ECO:0000313" key="3">
    <source>
        <dbReference type="Proteomes" id="UP000199225"/>
    </source>
</evidence>
<dbReference type="InterPro" id="IPR042274">
    <property type="entry name" value="YycH/YycI_2"/>
</dbReference>
<keyword evidence="3" id="KW-1185">Reference proteome</keyword>
<dbReference type="Proteomes" id="UP000199225">
    <property type="component" value="Unassembled WGS sequence"/>
</dbReference>
<dbReference type="CDD" id="cd15787">
    <property type="entry name" value="YycH_N"/>
    <property type="match status" value="1"/>
</dbReference>
<dbReference type="AlphaFoldDB" id="A0A1G8UV08"/>
<dbReference type="OrthoDB" id="2382185at2"/>
<gene>
    <name evidence="2" type="ORF">SAMN04490247_2380</name>
</gene>
<dbReference type="Gene3D" id="3.30.310.160">
    <property type="entry name" value="YycH protein, domain 2"/>
    <property type="match status" value="1"/>
</dbReference>
<sequence>MNKESIKTIILVILVAFSLFLTLALWNYQPNLETVNQEEGLIEETNIGGTEEDIRALLTPEKVIYHDGGTHYGYNNREYIEETYRRMQTWSLFNISVSEKVIPSEGDVLEIVFPTTLTSATIQNIFPIESQNLTLPPLSFDRAFVQLSGEEAGIRFMSPEGDRMLQASINSESLTQLQSEIGNASMWQEYLMFDEDEERRIYLPQDTVEVTKDVIVTETIPLKPLKNVLFSDPTVVKQFRLSNGDLRNSDSLSRMDLVAGGKKMQYLNPVTEQSEVTTTTFNTREILMESVTFINNHYGFTDPFRVHNIRSTYGDIQFSMYFNERPILQDPEDFTSMSVRFETGVLQEYIRPMVTVDPYQSYPNVSEENQITELASGETIETVIENSPRYNKDEITDIMIGYKLISQGGGFSNYYDLIPAWFVQQNGAWKEITDIDSVVQTGGGA</sequence>
<dbReference type="Gene3D" id="3.10.450.310">
    <property type="match status" value="1"/>
</dbReference>
<dbReference type="InterPro" id="IPR009996">
    <property type="entry name" value="YycH"/>
</dbReference>
<evidence type="ECO:0000313" key="2">
    <source>
        <dbReference type="EMBL" id="SDJ56915.1"/>
    </source>
</evidence>
<accession>A0A1G8UV08</accession>
<evidence type="ECO:0000259" key="1">
    <source>
        <dbReference type="Pfam" id="PF07435"/>
    </source>
</evidence>
<reference evidence="3" key="1">
    <citation type="submission" date="2016-10" db="EMBL/GenBank/DDBJ databases">
        <authorList>
            <person name="Varghese N."/>
            <person name="Submissions S."/>
        </authorList>
    </citation>
    <scope>NUCLEOTIDE SEQUENCE [LARGE SCALE GENOMIC DNA]</scope>
    <source>
        <strain evidence="3">DSM 4771</strain>
    </source>
</reference>
<name>A0A1G8UV08_9BACI</name>
<dbReference type="Pfam" id="PF07435">
    <property type="entry name" value="YycH"/>
    <property type="match status" value="1"/>
</dbReference>